<reference evidence="3" key="1">
    <citation type="submission" date="2025-08" db="UniProtKB">
        <authorList>
            <consortium name="RefSeq"/>
        </authorList>
    </citation>
    <scope>IDENTIFICATION</scope>
    <source>
        <tissue evidence="3">Testes</tissue>
    </source>
</reference>
<sequence length="648" mass="73100">MGKVSDLFYKVHKGVPAFIILGVPEGQHDEVDKSVKSFNDKYRYLDVKLYPYGTQAKIRTHLQQSHLCIMPSRSEPFGLVGLEAIAAGIPVLVTENSGLADFLKEEFADYANSMIVKVGKNDVGFDEDVNTWSNAISGILSRYDTAFDRAKSIRDRLKECQKIIDTQDVFKRKYGKLTALNMIDSTTTCSSSIEQNMLYVVLDTNVLINHLKFLEEFKDQDIKGCGRPVLVIPWVVMQELDSLKDSKNIRHDTDYNINRKARAAVKFLHLCFESRHPRVKGQSMTEGSTKLPTVNIESNDDRVLQCCILYQQKVDAEVILFTNDKNLCNKAISSDVQAFTKESLLKGIRELFGVDIVSPVRIKKSNTNANQSKTSTQDTKSAKLNTAQTKEQKLKEFADDILCKLKARLREALSVVLETEMKNAFGDIWLSIVLIKPPWTMKDLIDCYNNYDGKISDAVDVIQSLHDKCTQVVDGAMTLEEACGEVSTSNQCSANFTSENSPAKHVMEVFEVIWRAVNYYTALIFEALEYTHPLFPSVHASEKPTGAQAVILLATLCRQVHMLCNVLLNNIVNIEIQTLLKRKDLLEQVCEAIFTFIQNVPINGMNCKITPEMLQEFIMCSNNRQSLIVGQKQLNSVLEHLQNCYVNI</sequence>
<dbReference type="PANTHER" id="PTHR16161">
    <property type="entry name" value="TRANSCRIPTIONAL PROTEIN SWT1"/>
    <property type="match status" value="1"/>
</dbReference>
<dbReference type="PANTHER" id="PTHR16161:SF0">
    <property type="entry name" value="TRANSCRIPTIONAL PROTEIN SWT1"/>
    <property type="match status" value="1"/>
</dbReference>
<dbReference type="Pfam" id="PF20706">
    <property type="entry name" value="GT4-conflict"/>
    <property type="match status" value="1"/>
</dbReference>
<evidence type="ECO:0000313" key="3">
    <source>
        <dbReference type="RefSeq" id="XP_006812785.1"/>
    </source>
</evidence>
<dbReference type="GeneID" id="102807894"/>
<dbReference type="InterPro" id="IPR052626">
    <property type="entry name" value="SWT1_Regulator"/>
</dbReference>
<dbReference type="SUPFAM" id="SSF53756">
    <property type="entry name" value="UDP-Glycosyltransferase/glycogen phosphorylase"/>
    <property type="match status" value="1"/>
</dbReference>
<name>A0ABM0LYE4_SACKO</name>
<dbReference type="RefSeq" id="XP_006812785.1">
    <property type="nucleotide sequence ID" value="XM_006812722.1"/>
</dbReference>
<dbReference type="SMART" id="SM00670">
    <property type="entry name" value="PINc"/>
    <property type="match status" value="1"/>
</dbReference>
<dbReference type="Pfam" id="PF13638">
    <property type="entry name" value="PIN_4"/>
    <property type="match status" value="1"/>
</dbReference>
<dbReference type="Gene3D" id="3.40.50.1010">
    <property type="entry name" value="5'-nuclease"/>
    <property type="match status" value="1"/>
</dbReference>
<dbReference type="Gene3D" id="3.40.50.2000">
    <property type="entry name" value="Glycogen Phosphorylase B"/>
    <property type="match status" value="1"/>
</dbReference>
<protein>
    <submittedName>
        <fullName evidence="3">Uncharacterized protein LOC102807894</fullName>
    </submittedName>
</protein>
<organism evidence="2 3">
    <name type="scientific">Saccoglossus kowalevskii</name>
    <name type="common">Acorn worm</name>
    <dbReference type="NCBI Taxonomy" id="10224"/>
    <lineage>
        <taxon>Eukaryota</taxon>
        <taxon>Metazoa</taxon>
        <taxon>Hemichordata</taxon>
        <taxon>Enteropneusta</taxon>
        <taxon>Harrimaniidae</taxon>
        <taxon>Saccoglossus</taxon>
    </lineage>
</organism>
<gene>
    <name evidence="3" type="primary">LOC102807894</name>
</gene>
<dbReference type="Proteomes" id="UP000694865">
    <property type="component" value="Unplaced"/>
</dbReference>
<proteinExistence type="predicted"/>
<dbReference type="InterPro" id="IPR029060">
    <property type="entry name" value="PIN-like_dom_sf"/>
</dbReference>
<dbReference type="InterPro" id="IPR002716">
    <property type="entry name" value="PIN_dom"/>
</dbReference>
<keyword evidence="2" id="KW-1185">Reference proteome</keyword>
<dbReference type="CDD" id="cd18727">
    <property type="entry name" value="PIN_Swt1-like"/>
    <property type="match status" value="1"/>
</dbReference>
<accession>A0ABM0LYE4</accession>
<dbReference type="SUPFAM" id="SSF88723">
    <property type="entry name" value="PIN domain-like"/>
    <property type="match status" value="1"/>
</dbReference>
<feature type="domain" description="PIN" evidence="1">
    <location>
        <begin position="198"/>
        <end position="329"/>
    </location>
</feature>
<evidence type="ECO:0000313" key="2">
    <source>
        <dbReference type="Proteomes" id="UP000694865"/>
    </source>
</evidence>
<evidence type="ECO:0000259" key="1">
    <source>
        <dbReference type="SMART" id="SM00670"/>
    </source>
</evidence>